<sequence>MAQQQGPQQSVGTGLFLNGERETGQDVRTGNVTAALAIANICKSSLGPVGLDKMLVDDIGDVTITNDGATILKQLEVEHPAAKVLVELADLQDQEVGDGTTSVVIIASELLKRGNELVKQGIHPTTIISGFRMALKTAVQHIKKDLVVSVDKLGEENLINSAKTSMSSKILGPESAFFARMAVDAVKSVKMATLVNGKPGFKYPISAIHILKAHGKSSMESHMVNG</sequence>
<organism evidence="6 7">
    <name type="scientific">Tetraparma gracilis</name>
    <dbReference type="NCBI Taxonomy" id="2962635"/>
    <lineage>
        <taxon>Eukaryota</taxon>
        <taxon>Sar</taxon>
        <taxon>Stramenopiles</taxon>
        <taxon>Ochrophyta</taxon>
        <taxon>Bolidophyceae</taxon>
        <taxon>Parmales</taxon>
        <taxon>Triparmaceae</taxon>
        <taxon>Tetraparma</taxon>
    </lineage>
</organism>
<proteinExistence type="inferred from homology"/>
<name>A0ABQ6M5R5_9STRA</name>
<dbReference type="Pfam" id="PF00118">
    <property type="entry name" value="Cpn60_TCP1"/>
    <property type="match status" value="1"/>
</dbReference>
<gene>
    <name evidence="6" type="ORF">TeGR_g10405</name>
</gene>
<protein>
    <recommendedName>
        <fullName evidence="8">T-complex protein 1 subunit alpha</fullName>
    </recommendedName>
</protein>
<dbReference type="InterPro" id="IPR002194">
    <property type="entry name" value="Chaperonin_TCP-1_CS"/>
</dbReference>
<keyword evidence="3 5" id="KW-0067">ATP-binding</keyword>
<dbReference type="EMBL" id="BRYB01003754">
    <property type="protein sequence ID" value="GMI20057.1"/>
    <property type="molecule type" value="Genomic_DNA"/>
</dbReference>
<comment type="similarity">
    <text evidence="1 5">Belongs to the TCP-1 chaperonin family.</text>
</comment>
<dbReference type="Gene3D" id="1.10.560.10">
    <property type="entry name" value="GroEL-like equatorial domain"/>
    <property type="match status" value="1"/>
</dbReference>
<dbReference type="SUPFAM" id="SSF48592">
    <property type="entry name" value="GroEL equatorial domain-like"/>
    <property type="match status" value="1"/>
</dbReference>
<dbReference type="PRINTS" id="PR00304">
    <property type="entry name" value="TCOMPLEXTCP1"/>
</dbReference>
<dbReference type="PROSITE" id="PS00750">
    <property type="entry name" value="TCP1_1"/>
    <property type="match status" value="1"/>
</dbReference>
<accession>A0ABQ6M5R5</accession>
<dbReference type="InterPro" id="IPR002423">
    <property type="entry name" value="Cpn60/GroEL/TCP-1"/>
</dbReference>
<comment type="caution">
    <text evidence="6">The sequence shown here is derived from an EMBL/GenBank/DDBJ whole genome shotgun (WGS) entry which is preliminary data.</text>
</comment>
<evidence type="ECO:0000313" key="7">
    <source>
        <dbReference type="Proteomes" id="UP001165060"/>
    </source>
</evidence>
<evidence type="ECO:0000256" key="4">
    <source>
        <dbReference type="ARBA" id="ARBA00023186"/>
    </source>
</evidence>
<dbReference type="PANTHER" id="PTHR11353">
    <property type="entry name" value="CHAPERONIN"/>
    <property type="match status" value="1"/>
</dbReference>
<dbReference type="InterPro" id="IPR027413">
    <property type="entry name" value="GROEL-like_equatorial_sf"/>
</dbReference>
<evidence type="ECO:0008006" key="8">
    <source>
        <dbReference type="Google" id="ProtNLM"/>
    </source>
</evidence>
<evidence type="ECO:0000256" key="2">
    <source>
        <dbReference type="ARBA" id="ARBA00022741"/>
    </source>
</evidence>
<dbReference type="InterPro" id="IPR017998">
    <property type="entry name" value="Chaperone_TCP-1"/>
</dbReference>
<dbReference type="SUPFAM" id="SSF54849">
    <property type="entry name" value="GroEL-intermediate domain like"/>
    <property type="match status" value="1"/>
</dbReference>
<dbReference type="Gene3D" id="3.30.260.10">
    <property type="entry name" value="TCP-1-like chaperonin intermediate domain"/>
    <property type="match status" value="1"/>
</dbReference>
<dbReference type="InterPro" id="IPR027410">
    <property type="entry name" value="TCP-1-like_intermed_sf"/>
</dbReference>
<keyword evidence="7" id="KW-1185">Reference proteome</keyword>
<reference evidence="6 7" key="1">
    <citation type="journal article" date="2023" name="Commun. Biol.">
        <title>Genome analysis of Parmales, the sister group of diatoms, reveals the evolutionary specialization of diatoms from phago-mixotrophs to photoautotrophs.</title>
        <authorList>
            <person name="Ban H."/>
            <person name="Sato S."/>
            <person name="Yoshikawa S."/>
            <person name="Yamada K."/>
            <person name="Nakamura Y."/>
            <person name="Ichinomiya M."/>
            <person name="Sato N."/>
            <person name="Blanc-Mathieu R."/>
            <person name="Endo H."/>
            <person name="Kuwata A."/>
            <person name="Ogata H."/>
        </authorList>
    </citation>
    <scope>NUCLEOTIDE SEQUENCE [LARGE SCALE GENOMIC DNA]</scope>
</reference>
<evidence type="ECO:0000313" key="6">
    <source>
        <dbReference type="EMBL" id="GMI20057.1"/>
    </source>
</evidence>
<dbReference type="Proteomes" id="UP001165060">
    <property type="component" value="Unassembled WGS sequence"/>
</dbReference>
<keyword evidence="4 5" id="KW-0143">Chaperone</keyword>
<keyword evidence="2 5" id="KW-0547">Nucleotide-binding</keyword>
<evidence type="ECO:0000256" key="3">
    <source>
        <dbReference type="ARBA" id="ARBA00022840"/>
    </source>
</evidence>
<evidence type="ECO:0000256" key="1">
    <source>
        <dbReference type="ARBA" id="ARBA00008020"/>
    </source>
</evidence>
<evidence type="ECO:0000256" key="5">
    <source>
        <dbReference type="RuleBase" id="RU004187"/>
    </source>
</evidence>
<dbReference type="PROSITE" id="PS00995">
    <property type="entry name" value="TCP1_3"/>
    <property type="match status" value="1"/>
</dbReference>
<dbReference type="PROSITE" id="PS00751">
    <property type="entry name" value="TCP1_2"/>
    <property type="match status" value="1"/>
</dbReference>